<dbReference type="InterPro" id="IPR007636">
    <property type="entry name" value="Restrct_endonuc_II_XhoI"/>
</dbReference>
<dbReference type="GO" id="GO:0009036">
    <property type="term" value="F:type II site-specific deoxyribonuclease activity"/>
    <property type="evidence" value="ECO:0007669"/>
    <property type="project" value="UniProtKB-EC"/>
</dbReference>
<organism evidence="1">
    <name type="scientific">Vibrio sp. FF_307</name>
    <dbReference type="NCBI Taxonomy" id="1652834"/>
    <lineage>
        <taxon>Bacteria</taxon>
        <taxon>Pseudomonadati</taxon>
        <taxon>Pseudomonadota</taxon>
        <taxon>Gammaproteobacteria</taxon>
        <taxon>Vibrionales</taxon>
        <taxon>Vibrionaceae</taxon>
        <taxon>Vibrio</taxon>
    </lineage>
</organism>
<sequence length="244" mass="26956">MNELVRNAVRNFWAVRNGGTGVLGGKTLDGFIDLIIQVVESSNLEDFQIHTGKNTSQLPGYFRPHKSWDIVVTSHGYLVAAVELKSQVGSIGNNFNNRTEEVLGSGLDLSTAIEENAFLPSVRPFMGYLILVEDSETTRRSARICMDHFPVMQGFLADENSRSTHYQPIDGKYPQAAGVSYLERYEILCRKLMARRIYDSAAVMAASSENSGAGDYRNLSASTSVDAFIQQLTNHCNLFVDFGG</sequence>
<reference evidence="1" key="1">
    <citation type="journal article" date="2015" name="MBio">
        <title>Eco-Evolutionary Dynamics of Episomes among Ecologically Cohesive Bacterial Populations.</title>
        <authorList>
            <person name="Xue H."/>
            <person name="Cordero O.X."/>
            <person name="Camas F.M."/>
            <person name="Trimble W."/>
            <person name="Meyer F."/>
            <person name="Guglielmini J."/>
            <person name="Rocha E.P."/>
            <person name="Polz M.F."/>
        </authorList>
    </citation>
    <scope>NUCLEOTIDE SEQUENCE</scope>
    <source>
        <strain evidence="1">FF_307</strain>
    </source>
</reference>
<dbReference type="Pfam" id="PF04555">
    <property type="entry name" value="XhoI"/>
    <property type="match status" value="2"/>
</dbReference>
<evidence type="ECO:0000313" key="1">
    <source>
        <dbReference type="EMBL" id="AKN36788.1"/>
    </source>
</evidence>
<dbReference type="AlphaFoldDB" id="A0A0H3ZKZ7"/>
<accession>A0A0H3ZKZ7</accession>
<keyword evidence="1" id="KW-0378">Hydrolase</keyword>
<dbReference type="GO" id="GO:0003677">
    <property type="term" value="F:DNA binding"/>
    <property type="evidence" value="ECO:0007669"/>
    <property type="project" value="InterPro"/>
</dbReference>
<name>A0A0H3ZKZ7_9VIBR</name>
<protein>
    <submittedName>
        <fullName evidence="1">Type II restriction enzyme PaeR7I</fullName>
        <ecNumber evidence="1">3.1.21.4</ecNumber>
    </submittedName>
</protein>
<dbReference type="EMBL" id="KP795512">
    <property type="protein sequence ID" value="AKN36788.1"/>
    <property type="molecule type" value="Genomic_DNA"/>
</dbReference>
<dbReference type="GO" id="GO:0009307">
    <property type="term" value="P:DNA restriction-modification system"/>
    <property type="evidence" value="ECO:0007669"/>
    <property type="project" value="InterPro"/>
</dbReference>
<dbReference type="EC" id="3.1.21.4" evidence="1"/>
<proteinExistence type="predicted"/>